<dbReference type="EMBL" id="BRYA01000580">
    <property type="protein sequence ID" value="GMI24083.1"/>
    <property type="molecule type" value="Genomic_DNA"/>
</dbReference>
<dbReference type="GO" id="GO:0036064">
    <property type="term" value="C:ciliary basal body"/>
    <property type="evidence" value="ECO:0007669"/>
    <property type="project" value="TreeGrafter"/>
</dbReference>
<dbReference type="AlphaFoldDB" id="A0A9W7FYT3"/>
<dbReference type="PROSITE" id="PS51221">
    <property type="entry name" value="TTL"/>
    <property type="match status" value="1"/>
</dbReference>
<keyword evidence="1" id="KW-0436">Ligase</keyword>
<comment type="caution">
    <text evidence="6">The sequence shown here is derived from an EMBL/GenBank/DDBJ whole genome shotgun (WGS) entry which is preliminary data.</text>
</comment>
<dbReference type="GO" id="GO:0005524">
    <property type="term" value="F:ATP binding"/>
    <property type="evidence" value="ECO:0007669"/>
    <property type="project" value="UniProtKB-KW"/>
</dbReference>
<dbReference type="Pfam" id="PF03133">
    <property type="entry name" value="TTL"/>
    <property type="match status" value="1"/>
</dbReference>
<sequence length="665" mass="77392">MQPPDSCNGVGISLCNTPDQLRKKGVDMGIRIIQKYLEHPYLLHLPSESVLSSTPNGYKFDIRQWVMIVLDAKKKPKLYFWETFYVRVCSLPFKLSGEGWNDPRRHFSNLKINDEFGGEVWGEEQFSKFVHSRGDGAKYEALKSTMHKHIKTAVRSTLHHLLHSPPKCFEILGFDFLVDKDLKPYLCEVNESPGLRRTRGGVDVSDEVEAMCHQAYDLTINKWYHSPPLPPTSKFPPFQWHRVSSFGEVEFTELCQVWSNSVGRELAVDGSVLTLSATSISPAQLIKLEKTVDAPEKTIVVTRSIKLYISKYLCRRKFGLTVQRLYRGRRGRRLACEVLQRRSTRRIICGLRKGVLILKQRRVKVGLERFVTASSAVAVRLAFVRMLWETKVKLALRGVNGRHLHCSKYNHFQRWSETVRKEKIAYRFVLRFSRNFRLRKSSARKLLRALRSFSLRLRFKRSTSARLLQKWWQWWGGTRRFLRRLVNLRRAHSLSVLKRVLLGFVRGARDKRLALLVVKYRKLEVEENKANKHREERERLRKEREGRDRIKRLREEQEMAERMERIRKEKERQADERATVAALSYSIRSVKTLKGISEHERLVRELMDVIDDGEGEGEGQENAEVNLQGGAATSPPPPPLKRKGKNGGKRKPKSESRFENLLNSL</sequence>
<dbReference type="GO" id="GO:0000226">
    <property type="term" value="P:microtubule cytoskeleton organization"/>
    <property type="evidence" value="ECO:0007669"/>
    <property type="project" value="TreeGrafter"/>
</dbReference>
<feature type="compositionally biased region" description="Acidic residues" evidence="5">
    <location>
        <begin position="610"/>
        <end position="621"/>
    </location>
</feature>
<keyword evidence="4" id="KW-0175">Coiled coil</keyword>
<feature type="region of interest" description="Disordered" evidence="5">
    <location>
        <begin position="610"/>
        <end position="665"/>
    </location>
</feature>
<dbReference type="Proteomes" id="UP001165065">
    <property type="component" value="Unassembled WGS sequence"/>
</dbReference>
<feature type="compositionally biased region" description="Basic residues" evidence="5">
    <location>
        <begin position="640"/>
        <end position="652"/>
    </location>
</feature>
<evidence type="ECO:0000256" key="2">
    <source>
        <dbReference type="ARBA" id="ARBA00022741"/>
    </source>
</evidence>
<dbReference type="GO" id="GO:0070740">
    <property type="term" value="F:tubulin-glutamic acid ligase activity"/>
    <property type="evidence" value="ECO:0007669"/>
    <property type="project" value="TreeGrafter"/>
</dbReference>
<evidence type="ECO:0000256" key="1">
    <source>
        <dbReference type="ARBA" id="ARBA00022598"/>
    </source>
</evidence>
<gene>
    <name evidence="6" type="ORF">TrCOL_g9586</name>
</gene>
<proteinExistence type="predicted"/>
<dbReference type="Gene3D" id="3.30.470.20">
    <property type="entry name" value="ATP-grasp fold, B domain"/>
    <property type="match status" value="1"/>
</dbReference>
<evidence type="ECO:0000313" key="6">
    <source>
        <dbReference type="EMBL" id="GMI24083.1"/>
    </source>
</evidence>
<name>A0A9W7FYT3_9STRA</name>
<dbReference type="GO" id="GO:0015631">
    <property type="term" value="F:tubulin binding"/>
    <property type="evidence" value="ECO:0007669"/>
    <property type="project" value="TreeGrafter"/>
</dbReference>
<evidence type="ECO:0000313" key="7">
    <source>
        <dbReference type="Proteomes" id="UP001165065"/>
    </source>
</evidence>
<protein>
    <submittedName>
        <fullName evidence="6">Uncharacterized protein</fullName>
    </submittedName>
</protein>
<reference evidence="7" key="1">
    <citation type="journal article" date="2023" name="Commun. Biol.">
        <title>Genome analysis of Parmales, the sister group of diatoms, reveals the evolutionary specialization of diatoms from phago-mixotrophs to photoautotrophs.</title>
        <authorList>
            <person name="Ban H."/>
            <person name="Sato S."/>
            <person name="Yoshikawa S."/>
            <person name="Yamada K."/>
            <person name="Nakamura Y."/>
            <person name="Ichinomiya M."/>
            <person name="Sato N."/>
            <person name="Blanc-Mathieu R."/>
            <person name="Endo H."/>
            <person name="Kuwata A."/>
            <person name="Ogata H."/>
        </authorList>
    </citation>
    <scope>NUCLEOTIDE SEQUENCE [LARGE SCALE GENOMIC DNA]</scope>
</reference>
<keyword evidence="2" id="KW-0547">Nucleotide-binding</keyword>
<accession>A0A9W7FYT3</accession>
<dbReference type="InterPro" id="IPR004344">
    <property type="entry name" value="TTL/TTLL_fam"/>
</dbReference>
<dbReference type="OrthoDB" id="202825at2759"/>
<organism evidence="6 7">
    <name type="scientific">Triparma columacea</name>
    <dbReference type="NCBI Taxonomy" id="722753"/>
    <lineage>
        <taxon>Eukaryota</taxon>
        <taxon>Sar</taxon>
        <taxon>Stramenopiles</taxon>
        <taxon>Ochrophyta</taxon>
        <taxon>Bolidophyceae</taxon>
        <taxon>Parmales</taxon>
        <taxon>Triparmaceae</taxon>
        <taxon>Triparma</taxon>
    </lineage>
</organism>
<evidence type="ECO:0000256" key="4">
    <source>
        <dbReference type="SAM" id="Coils"/>
    </source>
</evidence>
<evidence type="ECO:0000256" key="3">
    <source>
        <dbReference type="ARBA" id="ARBA00022840"/>
    </source>
</evidence>
<keyword evidence="3" id="KW-0067">ATP-binding</keyword>
<keyword evidence="7" id="KW-1185">Reference proteome</keyword>
<dbReference type="PANTHER" id="PTHR12241">
    <property type="entry name" value="TUBULIN POLYGLUTAMYLASE"/>
    <property type="match status" value="1"/>
</dbReference>
<evidence type="ECO:0000256" key="5">
    <source>
        <dbReference type="SAM" id="MobiDB-lite"/>
    </source>
</evidence>
<dbReference type="PANTHER" id="PTHR12241:SF147">
    <property type="entry name" value="TUBULIN POLYGLUTAMYLASE TTLL7"/>
    <property type="match status" value="1"/>
</dbReference>
<dbReference type="SUPFAM" id="SSF56059">
    <property type="entry name" value="Glutathione synthetase ATP-binding domain-like"/>
    <property type="match status" value="1"/>
</dbReference>
<feature type="coiled-coil region" evidence="4">
    <location>
        <begin position="523"/>
        <end position="576"/>
    </location>
</feature>